<proteinExistence type="predicted"/>
<dbReference type="InterPro" id="IPR001119">
    <property type="entry name" value="SLH_dom"/>
</dbReference>
<name>A0A9E8RZY7_9BACI</name>
<dbReference type="RefSeq" id="WP_275420238.1">
    <property type="nucleotide sequence ID" value="NZ_CP106877.1"/>
</dbReference>
<dbReference type="Pfam" id="PF00395">
    <property type="entry name" value="SLH"/>
    <property type="match status" value="2"/>
</dbReference>
<dbReference type="KEGG" id="fhl:OE105_11075"/>
<dbReference type="EMBL" id="CP106877">
    <property type="protein sequence ID" value="WAA12107.1"/>
    <property type="molecule type" value="Genomic_DNA"/>
</dbReference>
<feature type="signal peptide" evidence="2">
    <location>
        <begin position="1"/>
        <end position="26"/>
    </location>
</feature>
<sequence>MKKFGLLAIATVLMVTTFFSPVSADAAEKTTFKDIKGHWAESAIYEMVEQGIINGFPDGTFRPNDPVTVGQFLKMIFMAVSEEQANGDRYWKSEIYNKMDAYSRYVIDYGSPGFDFKNATQGYWAQPFVEQADNMGIINEHERWSRWNDDYTTPLTREDVSYLVNQSVKNLLSEIPEEWNYALLAKTEIKDLDKVKHQYQSILQVYTKGIMIGLGNNIFGVNKPVTRAEAVTVLSRMLDKSKRKPFNPDLSALPYVNWPYANGEVKPVVFPTTEMKKAYEVLITNKDKSKGFTTYSNAVLKYLYFKDQTRYQEELARLNDILTAFGAPLSDFSVSFDPSGNSYTLIVSTATGAWERHKEALLPFFSYLFDDDVTQFIEHLEKNIEPAKNDNLKRYQITVNGKKVIFQPSMSTEMYYIFIIP</sequence>
<evidence type="ECO:0000313" key="5">
    <source>
        <dbReference type="Proteomes" id="UP001164726"/>
    </source>
</evidence>
<evidence type="ECO:0000256" key="1">
    <source>
        <dbReference type="ARBA" id="ARBA00022729"/>
    </source>
</evidence>
<dbReference type="Proteomes" id="UP001164726">
    <property type="component" value="Chromosome"/>
</dbReference>
<feature type="domain" description="SLH" evidence="3">
    <location>
        <begin position="185"/>
        <end position="248"/>
    </location>
</feature>
<organism evidence="4 5">
    <name type="scientific">Fervidibacillus halotolerans</name>
    <dbReference type="NCBI Taxonomy" id="2980027"/>
    <lineage>
        <taxon>Bacteria</taxon>
        <taxon>Bacillati</taxon>
        <taxon>Bacillota</taxon>
        <taxon>Bacilli</taxon>
        <taxon>Bacillales</taxon>
        <taxon>Bacillaceae</taxon>
        <taxon>Fervidibacillus</taxon>
    </lineage>
</organism>
<feature type="chain" id="PRO_5038696412" evidence="2">
    <location>
        <begin position="27"/>
        <end position="421"/>
    </location>
</feature>
<dbReference type="InterPro" id="IPR051465">
    <property type="entry name" value="Cell_Envelope_Struct_Comp"/>
</dbReference>
<gene>
    <name evidence="4" type="ORF">OE105_11075</name>
</gene>
<evidence type="ECO:0000259" key="3">
    <source>
        <dbReference type="PROSITE" id="PS51272"/>
    </source>
</evidence>
<dbReference type="AlphaFoldDB" id="A0A9E8RZY7"/>
<dbReference type="PANTHER" id="PTHR43308:SF5">
    <property type="entry name" value="S-LAYER PROTEIN _ PEPTIDOGLYCAN ENDO-BETA-N-ACETYLGLUCOSAMINIDASE"/>
    <property type="match status" value="1"/>
</dbReference>
<keyword evidence="5" id="KW-1185">Reference proteome</keyword>
<reference evidence="4" key="1">
    <citation type="submission" date="2022-09" db="EMBL/GenBank/DDBJ databases">
        <title>Complete Genomes of Fervidibacillus albus and Fervidibacillus halotolerans isolated from tidal flat sediments.</title>
        <authorList>
            <person name="Kwon K.K."/>
            <person name="Yang S.-H."/>
            <person name="Park M.J."/>
            <person name="Oh H.-M."/>
        </authorList>
    </citation>
    <scope>NUCLEOTIDE SEQUENCE</scope>
    <source>
        <strain evidence="4">MEBiC13594</strain>
    </source>
</reference>
<evidence type="ECO:0000256" key="2">
    <source>
        <dbReference type="SAM" id="SignalP"/>
    </source>
</evidence>
<evidence type="ECO:0000313" key="4">
    <source>
        <dbReference type="EMBL" id="WAA12107.1"/>
    </source>
</evidence>
<accession>A0A9E8RZY7</accession>
<dbReference type="PROSITE" id="PS51272">
    <property type="entry name" value="SLH"/>
    <property type="match status" value="2"/>
</dbReference>
<keyword evidence="1 2" id="KW-0732">Signal</keyword>
<dbReference type="PANTHER" id="PTHR43308">
    <property type="entry name" value="OUTER MEMBRANE PROTEIN ALPHA-RELATED"/>
    <property type="match status" value="1"/>
</dbReference>
<feature type="domain" description="SLH" evidence="3">
    <location>
        <begin position="27"/>
        <end position="90"/>
    </location>
</feature>
<protein>
    <submittedName>
        <fullName evidence="4">S-layer homology domain-containing protein</fullName>
    </submittedName>
</protein>